<dbReference type="AlphaFoldDB" id="A0A1D3L838"/>
<feature type="transmembrane region" description="Helical" evidence="1">
    <location>
        <begin position="258"/>
        <end position="279"/>
    </location>
</feature>
<evidence type="ECO:0000313" key="2">
    <source>
        <dbReference type="EMBL" id="SCL85402.1"/>
    </source>
</evidence>
<dbReference type="NCBIfam" id="TIGR01590">
    <property type="entry name" value="yir-bir-cir_Pla"/>
    <property type="match status" value="1"/>
</dbReference>
<proteinExistence type="predicted"/>
<dbReference type="EMBL" id="FMIM01000133">
    <property type="protein sequence ID" value="SCL85402.1"/>
    <property type="molecule type" value="Genomic_DNA"/>
</dbReference>
<organism evidence="2 3">
    <name type="scientific">Plasmodium chabaudi chabaudi</name>
    <dbReference type="NCBI Taxonomy" id="31271"/>
    <lineage>
        <taxon>Eukaryota</taxon>
        <taxon>Sar</taxon>
        <taxon>Alveolata</taxon>
        <taxon>Apicomplexa</taxon>
        <taxon>Aconoidasida</taxon>
        <taxon>Haemosporida</taxon>
        <taxon>Plasmodiidae</taxon>
        <taxon>Plasmodium</taxon>
        <taxon>Plasmodium (Vinckeia)</taxon>
    </lineage>
</organism>
<keyword evidence="1" id="KW-0472">Membrane</keyword>
<keyword evidence="1" id="KW-0812">Transmembrane</keyword>
<evidence type="ECO:0000256" key="1">
    <source>
        <dbReference type="SAM" id="Phobius"/>
    </source>
</evidence>
<keyword evidence="1" id="KW-1133">Transmembrane helix</keyword>
<dbReference type="Proteomes" id="UP000195489">
    <property type="component" value="Unassembled WGS sequence"/>
</dbReference>
<reference evidence="2 3" key="1">
    <citation type="submission" date="2016-08" db="EMBL/GenBank/DDBJ databases">
        <authorList>
            <consortium name="Pathogen Informatics"/>
        </authorList>
    </citation>
    <scope>NUCLEOTIDE SEQUENCE [LARGE SCALE GENOMIC DNA]</scope>
    <source>
        <strain evidence="2 3">CB</strain>
    </source>
</reference>
<protein>
    <submittedName>
        <fullName evidence="2">Plasmodium variant antigen protein Cir/Yir/Bir, putative</fullName>
    </submittedName>
</protein>
<name>A0A1D3L838_PLACU</name>
<dbReference type="InterPro" id="IPR006477">
    <property type="entry name" value="Yir_bir_cir"/>
</dbReference>
<evidence type="ECO:0000313" key="3">
    <source>
        <dbReference type="Proteomes" id="UP000195489"/>
    </source>
</evidence>
<accession>A0A1D3L838</accession>
<sequence length="306" mass="35223">MSKEVCEEINKIGKYIVVKQEGSEVNIEFDNKLNDYCPNKNKERNGKCETNDEKISAGFMWLSATFESLYDDECSQNGKDQYAGYAILWLSYILNQMSKEGINTLKDFYTNNIEKNTKYTSHVTSASDNNYKEIVNKKIDLMNMNKKIISKFYDVFKSLCNMYSELDDDEPDYTKCLKNAQNFVDEYQTFLNNNDVDIDDSSYKQILPILSNCYDNFKKKCNNGTYSNFPPLPTTKTTQNVVEISEATSSGSSVASKLIPALLISSIPIFLGIAYKYSLFGFDKRVQRQNLREKPQKIKKKMNLNI</sequence>
<gene>
    <name evidence="2" type="ORF">PCHCB_000507800</name>
</gene>
<dbReference type="Pfam" id="PF06022">
    <property type="entry name" value="Cir_Bir_Yir"/>
    <property type="match status" value="1"/>
</dbReference>